<dbReference type="PROSITE" id="PS51257">
    <property type="entry name" value="PROKAR_LIPOPROTEIN"/>
    <property type="match status" value="1"/>
</dbReference>
<name>A0ABN6KUQ7_9FLAO</name>
<evidence type="ECO:0000313" key="1">
    <source>
        <dbReference type="EMBL" id="BDB52866.1"/>
    </source>
</evidence>
<dbReference type="Gene3D" id="3.10.50.40">
    <property type="match status" value="1"/>
</dbReference>
<keyword evidence="2" id="KW-1185">Reference proteome</keyword>
<accession>A0ABN6KUQ7</accession>
<reference evidence="1 2" key="1">
    <citation type="journal article" date="2022" name="Int. J. Syst. Evol. Microbiol.">
        <title>Flavobacterium ammonificans sp. nov. and Flavobacterium ammoniigenes sp. nov., ammonifying bacteria isolated from surface river water.</title>
        <authorList>
            <person name="Watanabe K."/>
            <person name="Kitamura T."/>
            <person name="Ogata Y."/>
            <person name="Shindo C."/>
            <person name="Suda W."/>
        </authorList>
    </citation>
    <scope>NUCLEOTIDE SEQUENCE [LARGE SCALE GENOMIC DNA]</scope>
    <source>
        <strain evidence="1 2">GENT11</strain>
    </source>
</reference>
<dbReference type="Proteomes" id="UP001319865">
    <property type="component" value="Chromosome"/>
</dbReference>
<gene>
    <name evidence="1" type="ORF">GENT11_11780</name>
</gene>
<dbReference type="InterPro" id="IPR046357">
    <property type="entry name" value="PPIase_dom_sf"/>
</dbReference>
<dbReference type="RefSeq" id="WP_229328872.1">
    <property type="nucleotide sequence ID" value="NZ_AP025183.1"/>
</dbReference>
<organism evidence="1 2">
    <name type="scientific">Flavobacterium ammonificans</name>
    <dbReference type="NCBI Taxonomy" id="1751056"/>
    <lineage>
        <taxon>Bacteria</taxon>
        <taxon>Pseudomonadati</taxon>
        <taxon>Bacteroidota</taxon>
        <taxon>Flavobacteriia</taxon>
        <taxon>Flavobacteriales</taxon>
        <taxon>Flavobacteriaceae</taxon>
        <taxon>Flavobacterium</taxon>
    </lineage>
</organism>
<protein>
    <recommendedName>
        <fullName evidence="3">FKBP-type peptidylprolyl isomerase</fullName>
    </recommendedName>
</protein>
<dbReference type="EMBL" id="AP025183">
    <property type="protein sequence ID" value="BDB52866.1"/>
    <property type="molecule type" value="Genomic_DNA"/>
</dbReference>
<dbReference type="Gene3D" id="4.10.1080.10">
    <property type="entry name" value="TSP type-3 repeat"/>
    <property type="match status" value="1"/>
</dbReference>
<evidence type="ECO:0000313" key="2">
    <source>
        <dbReference type="Proteomes" id="UP001319865"/>
    </source>
</evidence>
<dbReference type="SUPFAM" id="SSF54534">
    <property type="entry name" value="FKBP-like"/>
    <property type="match status" value="1"/>
</dbReference>
<dbReference type="InterPro" id="IPR028974">
    <property type="entry name" value="TSP_type-3_rpt"/>
</dbReference>
<sequence>MNKFKYYFIVLVTTISFFSCSKDNPAEIVPLREYSIQYTTDIATIEEYLKSYYITVTNRPGFNDDQDVVFTKIPTGGNQRSMWSYLNATSFPKLLSRDVNFHGITYKIYYLVLREGTGEKPSNVDGVLAAYRGDYLTQVAATTTTAAELRVTQFEESKFPQSFFSLLNTITGWGEIFPQFRKGTYTTNADGTISYSNFGAGVMFLPSGLAYFASGSGSIPSYSPLVFSFKLYEIQRADQDGDGIPSYLEDLNGDGYMYDFRNKVSYPITPTVNPDDTDGDGFPNHLDVDDDGDNFTTRLELTYKDSNGLNQLYTFDNIPDCSGNTTNSQRIKKHLDKNCK</sequence>
<evidence type="ECO:0008006" key="3">
    <source>
        <dbReference type="Google" id="ProtNLM"/>
    </source>
</evidence>
<reference evidence="1 2" key="2">
    <citation type="journal article" date="2022" name="Microorganisms">
        <title>Complete Genome Sequences of Two Flavobacterium ammonificans Strains and a Flavobacterium ammoniigenes Strain of Ammonifying Bacterioplankton Isolated from Surface River Water.</title>
        <authorList>
            <person name="Suda W."/>
            <person name="Ogata Y."/>
            <person name="Shindo C."/>
            <person name="Watanabe K."/>
        </authorList>
    </citation>
    <scope>NUCLEOTIDE SEQUENCE [LARGE SCALE GENOMIC DNA]</scope>
    <source>
        <strain evidence="1 2">GENT11</strain>
    </source>
</reference>
<proteinExistence type="predicted"/>